<protein>
    <recommendedName>
        <fullName evidence="3">PLAT domain-containing protein</fullName>
    </recommendedName>
</protein>
<dbReference type="RefSeq" id="XP_002945670.1">
    <property type="nucleotide sequence ID" value="XM_002945624.1"/>
</dbReference>
<dbReference type="GeneID" id="9621367"/>
<dbReference type="InterPro" id="IPR036392">
    <property type="entry name" value="PLAT/LH2_dom_sf"/>
</dbReference>
<feature type="domain" description="PLAT" evidence="3">
    <location>
        <begin position="906"/>
        <end position="1014"/>
    </location>
</feature>
<evidence type="ECO:0000256" key="2">
    <source>
        <dbReference type="SAM" id="MobiDB-lite"/>
    </source>
</evidence>
<dbReference type="PANTHER" id="PTHR45901:SF3">
    <property type="entry name" value="LIPOXYGENASE HOMOLOGY DOMAIN-CONTAINING PROTEIN 1"/>
    <property type="match status" value="1"/>
</dbReference>
<dbReference type="InterPro" id="IPR052970">
    <property type="entry name" value="Inner_ear_hair_cell_LOXHD"/>
</dbReference>
<feature type="domain" description="PLAT" evidence="3">
    <location>
        <begin position="243"/>
        <end position="360"/>
    </location>
</feature>
<feature type="domain" description="PLAT" evidence="3">
    <location>
        <begin position="1393"/>
        <end position="1508"/>
    </location>
</feature>
<gene>
    <name evidence="4" type="ORF">VOLCADRAFT_102645</name>
</gene>
<feature type="domain" description="PLAT" evidence="3">
    <location>
        <begin position="538"/>
        <end position="656"/>
    </location>
</feature>
<feature type="domain" description="PLAT" evidence="3">
    <location>
        <begin position="1"/>
        <end position="111"/>
    </location>
</feature>
<dbReference type="PROSITE" id="PS50095">
    <property type="entry name" value="PLAT"/>
    <property type="match status" value="17"/>
</dbReference>
<keyword evidence="5" id="KW-1185">Reference proteome</keyword>
<feature type="domain" description="PLAT" evidence="3">
    <location>
        <begin position="1815"/>
        <end position="1931"/>
    </location>
</feature>
<dbReference type="KEGG" id="vcn:VOLCADRAFT_102645"/>
<feature type="domain" description="PLAT" evidence="3">
    <location>
        <begin position="1270"/>
        <end position="1385"/>
    </location>
</feature>
<dbReference type="STRING" id="3068.D8TH82"/>
<feature type="domain" description="PLAT" evidence="3">
    <location>
        <begin position="119"/>
        <end position="234"/>
    </location>
</feature>
<dbReference type="eggNOG" id="KOG3599">
    <property type="taxonomic scope" value="Eukaryota"/>
</dbReference>
<dbReference type="OrthoDB" id="5322100at2759"/>
<feature type="domain" description="PLAT" evidence="3">
    <location>
        <begin position="1933"/>
        <end position="2063"/>
    </location>
</feature>
<feature type="domain" description="PLAT" evidence="3">
    <location>
        <begin position="1018"/>
        <end position="1134"/>
    </location>
</feature>
<accession>D8TH82</accession>
<organism evidence="5">
    <name type="scientific">Volvox carteri f. nagariensis</name>
    <dbReference type="NCBI Taxonomy" id="3068"/>
    <lineage>
        <taxon>Eukaryota</taxon>
        <taxon>Viridiplantae</taxon>
        <taxon>Chlorophyta</taxon>
        <taxon>core chlorophytes</taxon>
        <taxon>Chlorophyceae</taxon>
        <taxon>CS clade</taxon>
        <taxon>Chlamydomonadales</taxon>
        <taxon>Volvocaceae</taxon>
        <taxon>Volvox</taxon>
    </lineage>
</organism>
<proteinExistence type="predicted"/>
<dbReference type="SUPFAM" id="SSF49723">
    <property type="entry name" value="Lipase/lipooxygenase domain (PLAT/LH2 domain)"/>
    <property type="match status" value="17"/>
</dbReference>
<dbReference type="SMART" id="SM00308">
    <property type="entry name" value="LH2"/>
    <property type="match status" value="11"/>
</dbReference>
<feature type="domain" description="PLAT" evidence="3">
    <location>
        <begin position="412"/>
        <end position="529"/>
    </location>
</feature>
<dbReference type="Pfam" id="PF01477">
    <property type="entry name" value="PLAT"/>
    <property type="match status" value="16"/>
</dbReference>
<feature type="domain" description="PLAT" evidence="3">
    <location>
        <begin position="664"/>
        <end position="778"/>
    </location>
</feature>
<feature type="compositionally biased region" description="Pro residues" evidence="2">
    <location>
        <begin position="355"/>
        <end position="371"/>
    </location>
</feature>
<dbReference type="InParanoid" id="D8TH82"/>
<dbReference type="Gene3D" id="2.40.180.10">
    <property type="entry name" value="Catalase core domain"/>
    <property type="match status" value="9"/>
</dbReference>
<evidence type="ECO:0000256" key="1">
    <source>
        <dbReference type="PROSITE-ProRule" id="PRU00152"/>
    </source>
</evidence>
<feature type="domain" description="PLAT" evidence="3">
    <location>
        <begin position="1639"/>
        <end position="1754"/>
    </location>
</feature>
<name>D8TH82_VOLCA</name>
<dbReference type="PANTHER" id="PTHR45901">
    <property type="entry name" value="PROTEIN CBG12474"/>
    <property type="match status" value="1"/>
</dbReference>
<feature type="domain" description="PLAT" evidence="3">
    <location>
        <begin position="2117"/>
        <end position="2233"/>
    </location>
</feature>
<evidence type="ECO:0000313" key="5">
    <source>
        <dbReference type="Proteomes" id="UP000001058"/>
    </source>
</evidence>
<feature type="domain" description="PLAT" evidence="3">
    <location>
        <begin position="786"/>
        <end position="899"/>
    </location>
</feature>
<feature type="region of interest" description="Disordered" evidence="2">
    <location>
        <begin position="333"/>
        <end position="372"/>
    </location>
</feature>
<dbReference type="Gene3D" id="2.60.60.20">
    <property type="entry name" value="PLAT/LH2 domain"/>
    <property type="match status" value="8"/>
</dbReference>
<dbReference type="EMBL" id="GL378323">
    <property type="protein sequence ID" value="EFJ52665.1"/>
    <property type="molecule type" value="Genomic_DNA"/>
</dbReference>
<dbReference type="CDD" id="cd01756">
    <property type="entry name" value="PLAT_repeat"/>
    <property type="match status" value="7"/>
</dbReference>
<feature type="domain" description="PLAT" evidence="3">
    <location>
        <begin position="1145"/>
        <end position="1261"/>
    </location>
</feature>
<comment type="caution">
    <text evidence="1">Lacks conserved residue(s) required for the propagation of feature annotation.</text>
</comment>
<dbReference type="Proteomes" id="UP000001058">
    <property type="component" value="Unassembled WGS sequence"/>
</dbReference>
<sequence>MKGASTDARVYLEMYDPHEEGHTSGELRLLDKDTHVKPFGRGALDLFLIPCRNVGLPKRIKVWHDNTGRRPDWFLEYIRIRKKGAINWTVFPCQRWFSTHLDDCRISRILFAGHATPYIQYKVVTYTSDIRGAGTDANVHFIMHGTLGDGARHILSSGADDFERGMVNDFIIDDEDLGDLLEITIGHDNTGQGASWHLDHVTVTNLKTNVTYLFPCRMWFDTRVGDGALERTLQAADSLLRMAAYVFYVYTSDIRGAGTDADVFVVLHGEHGDTPATVLPSQLEHFERGQADVFRLELPYVGKLRALTIGHNNKGDSPDWHLMMVEVVEEPDPHLHEEDEDDKSPVRGRLAALFPPSPSRPSPSPPPPPPITRFVCNKWIGLGHPDPDSGAPEGVLQRTLKPGGEDPRLEMTDYRLEFHTGDVRGAGTDATVSFVLTGERGDSGRVRVDAALEAFERGGIDAFTFRMRRLGKLRRMLVSHDNTGKNPAWFLLKVVVTSTHPEEPETTVFICNRWLQDPDRAVHPAVELLPGGDLPPIVHYKVAVTTSDIKGAGTESKVYLELIGAAGQLGPVHLDNPAAFERGATDTFILDALDLGELLCLRVTCDGSGMRPLWHLHHIDVWRDPAVTDPEAAVYFPCRAWFDKDAGFVKELYPGKRTDEAVKIPYTLRVYTGDLKNAGTDANISINLQGDRGESGYVPLVANYDTFERAQVDTFELMLPDVGRPLFLLVRSDGTSRKPTWFMDFADLASENIPLTYFVAGMWLGPETGLEIRIPAGLRDPRVGRVEYLVQVHTSDIKNAGTDAGVWIELVGDELTSGRQALIDTSKDTFERAQVDDFKVVCQPLGPLRSVRVWHDGKGKPWHLDMIVVTAPTGEKYYFQFCNWLGPSNPMAEIKAGLRDPKADQKTYKVVVRTSDLPGAGTDANVYCELRGTRGGTPRHQLRSRAVNCFERGKSDEFEVKAEDLGGLREMVIGHDNTGIGPGWHLEQAETWYFECNQWLDTKEGDGRTERDPRNSRVTYKLRVKTSDRPGAGTDANVYIDLRGELGSTGKTFLKNRKLNNFERNCLDDFTVTCRHLGPLREMLVGHDDTGLGSSWHLEYIEAFDSATGVTWYFDCNAWLSSTEEDCRLERVLPASLENPANKRTNYKVLVVTSDRAGAGTDANVFIDIFGVNGTSTGRTLLNNKGNDFERAQSDTFTIAGRDVGPMKKIRIGHDNSGIGPAWHLNRVEVTNLKTGEHRIFPANRWFSKSDEDFQIERDLFPGDVPDLNVDYEIVVVTSDIPGAGTDANVYVQMYGTEGEAGPLRLDNPKNNFEAGDTDVFNVRAPDCGDLQKIRLYHDNKGFGAAWHCEIVIITNKARKRTWYFYCGQWLDKKSGLERILSASDTDPRAALVTYTVTTHTSDIKGAGTDANVCIEMYGTKSRSGVRELKGKGNLFEQGKSDTFAFKMPDLGDLTELEIWHDGSGFGAGWHLDFVEIYYFPCGRWLDTKEDDGLIRRRLPVSYRDPRSFKARYRVSITTSNLRGAGTDANVFIQLFGEEGETGRIKLDNPGKNDFERGNTDVFLFEDKNVGNLRKIRIGHDGTGLGAGWHLQRVVVENLTTGQMVVFDVNRWFDRAEDDGAIERDLYPSRGAAPGDNAVNWRLIVVTANERGAGTDADVFVTLHGDQGTFGPYTLPAPKEAFETGSTDTFSLTTPQLGRIQALTIGHNNKGFGAAWCLSRVELENMNTGTSSGKDEGEGAGGRRGTMSGEVWGSCERYIFNFNNAWLDSKNGTSRTTAPSMFDENMAGMGGPGGGGTGSEGPTTATMAAAGEGKANYRLELATGLGPEGAMVDGQVMVDIIGAEDHTGEGRQLLEMPSDGFQPARVEEFGLAGLPMVGPMRQLELVHAGSAPWEVRYVKVHNETTGEKAVFVPEGPLYPGVPALLHLWTPLPCDYRVEVQTGDTFGAGTNAKISINIFGELGSTGRVELKYDGTEGSGGVCGDVCATKPFRRNQLDVFTLRGLQDTGDIRQIDIGHDDSGAGSAWFLSWVRVTNLATGASAYFLSDSWLAKNKGDGFTRRLLTAMSNTGPSLANAGTLADGTATAHVTVSPREGLLDPAAAAGLARKLAGGAGGGGSGYKITLHTSNVCMAGTGAGVFFELIGEYGSSGTVMVTANPQQFARGSSDTFIYPRLPFLGELLQMRVGTTGAGVFATWHLRGAEVVHLPSGSRYVFNCHNWIDKKVNWQRVLVATTSAPAPAMTPSMGGRMGFYS</sequence>
<feature type="domain" description="PLAT" evidence="3">
    <location>
        <begin position="1511"/>
        <end position="1627"/>
    </location>
</feature>
<dbReference type="InterPro" id="IPR001024">
    <property type="entry name" value="PLAT/LH2_dom"/>
</dbReference>
<evidence type="ECO:0000259" key="3">
    <source>
        <dbReference type="PROSITE" id="PS50095"/>
    </source>
</evidence>
<evidence type="ECO:0000313" key="4">
    <source>
        <dbReference type="EMBL" id="EFJ52665.1"/>
    </source>
</evidence>
<reference evidence="4 5" key="1">
    <citation type="journal article" date="2010" name="Science">
        <title>Genomic analysis of organismal complexity in the multicellular green alga Volvox carteri.</title>
        <authorList>
            <person name="Prochnik S.E."/>
            <person name="Umen J."/>
            <person name="Nedelcu A.M."/>
            <person name="Hallmann A."/>
            <person name="Miller S.M."/>
            <person name="Nishii I."/>
            <person name="Ferris P."/>
            <person name="Kuo A."/>
            <person name="Mitros T."/>
            <person name="Fritz-Laylin L.K."/>
            <person name="Hellsten U."/>
            <person name="Chapman J."/>
            <person name="Simakov O."/>
            <person name="Rensing S.A."/>
            <person name="Terry A."/>
            <person name="Pangilinan J."/>
            <person name="Kapitonov V."/>
            <person name="Jurka J."/>
            <person name="Salamov A."/>
            <person name="Shapiro H."/>
            <person name="Schmutz J."/>
            <person name="Grimwood J."/>
            <person name="Lindquist E."/>
            <person name="Lucas S."/>
            <person name="Grigoriev I.V."/>
            <person name="Schmitt R."/>
            <person name="Kirk D."/>
            <person name="Rokhsar D.S."/>
        </authorList>
    </citation>
    <scope>NUCLEOTIDE SEQUENCE [LARGE SCALE GENOMIC DNA]</scope>
    <source>
        <strain evidence="5">f. Nagariensis / Eve</strain>
    </source>
</reference>